<gene>
    <name evidence="2" type="ORF">NDU88_009693</name>
</gene>
<keyword evidence="3" id="KW-1185">Reference proteome</keyword>
<dbReference type="AlphaFoldDB" id="A0AAV7PT67"/>
<protein>
    <submittedName>
        <fullName evidence="2">Uncharacterized protein</fullName>
    </submittedName>
</protein>
<evidence type="ECO:0000313" key="2">
    <source>
        <dbReference type="EMBL" id="KAJ1131356.1"/>
    </source>
</evidence>
<proteinExistence type="predicted"/>
<evidence type="ECO:0000256" key="1">
    <source>
        <dbReference type="SAM" id="MobiDB-lite"/>
    </source>
</evidence>
<comment type="caution">
    <text evidence="2">The sequence shown here is derived from an EMBL/GenBank/DDBJ whole genome shotgun (WGS) entry which is preliminary data.</text>
</comment>
<reference evidence="2" key="1">
    <citation type="journal article" date="2022" name="bioRxiv">
        <title>Sequencing and chromosome-scale assembly of the giantPleurodeles waltlgenome.</title>
        <authorList>
            <person name="Brown T."/>
            <person name="Elewa A."/>
            <person name="Iarovenko S."/>
            <person name="Subramanian E."/>
            <person name="Araus A.J."/>
            <person name="Petzold A."/>
            <person name="Susuki M."/>
            <person name="Suzuki K.-i.T."/>
            <person name="Hayashi T."/>
            <person name="Toyoda A."/>
            <person name="Oliveira C."/>
            <person name="Osipova E."/>
            <person name="Leigh N.D."/>
            <person name="Simon A."/>
            <person name="Yun M.H."/>
        </authorList>
    </citation>
    <scope>NUCLEOTIDE SEQUENCE</scope>
    <source>
        <strain evidence="2">20211129_DDA</strain>
        <tissue evidence="2">Liver</tissue>
    </source>
</reference>
<organism evidence="2 3">
    <name type="scientific">Pleurodeles waltl</name>
    <name type="common">Iberian ribbed newt</name>
    <dbReference type="NCBI Taxonomy" id="8319"/>
    <lineage>
        <taxon>Eukaryota</taxon>
        <taxon>Metazoa</taxon>
        <taxon>Chordata</taxon>
        <taxon>Craniata</taxon>
        <taxon>Vertebrata</taxon>
        <taxon>Euteleostomi</taxon>
        <taxon>Amphibia</taxon>
        <taxon>Batrachia</taxon>
        <taxon>Caudata</taxon>
        <taxon>Salamandroidea</taxon>
        <taxon>Salamandridae</taxon>
        <taxon>Pleurodelinae</taxon>
        <taxon>Pleurodeles</taxon>
    </lineage>
</organism>
<name>A0AAV7PT67_PLEWA</name>
<sequence length="139" mass="14968">MVEGGKWWSMRNVVKVAVPVPELNKGLSDSWFDGGYDVNVGDGSTLERGVCEEVRQGGDLQEGGPGPLLGSSEGDFRGDGALDVGSGTHTTCVLDQTKRSKEGNGRHTEERGNLLSSFRSTIDYVVRTRAFLARYNVGC</sequence>
<dbReference type="Proteomes" id="UP001066276">
    <property type="component" value="Chromosome 7"/>
</dbReference>
<evidence type="ECO:0000313" key="3">
    <source>
        <dbReference type="Proteomes" id="UP001066276"/>
    </source>
</evidence>
<accession>A0AAV7PT67</accession>
<feature type="region of interest" description="Disordered" evidence="1">
    <location>
        <begin position="56"/>
        <end position="81"/>
    </location>
</feature>
<dbReference type="EMBL" id="JANPWB010000011">
    <property type="protein sequence ID" value="KAJ1131356.1"/>
    <property type="molecule type" value="Genomic_DNA"/>
</dbReference>